<dbReference type="PANTHER" id="PTHR42951:SF4">
    <property type="entry name" value="ACYL-COENZYME A THIOESTERASE MBLAC2"/>
    <property type="match status" value="1"/>
</dbReference>
<dbReference type="Proteomes" id="UP001206128">
    <property type="component" value="Unassembled WGS sequence"/>
</dbReference>
<evidence type="ECO:0000256" key="1">
    <source>
        <dbReference type="SAM" id="MobiDB-lite"/>
    </source>
</evidence>
<dbReference type="SUPFAM" id="SSF56281">
    <property type="entry name" value="Metallo-hydrolase/oxidoreductase"/>
    <property type="match status" value="1"/>
</dbReference>
<feature type="domain" description="Metallo-beta-lactamase" evidence="2">
    <location>
        <begin position="53"/>
        <end position="235"/>
    </location>
</feature>
<dbReference type="PANTHER" id="PTHR42951">
    <property type="entry name" value="METALLO-BETA-LACTAMASE DOMAIN-CONTAINING"/>
    <property type="match status" value="1"/>
</dbReference>
<protein>
    <submittedName>
        <fullName evidence="3">Cyclase</fullName>
    </submittedName>
</protein>
<name>A0AAE3GIZ0_9PSEU</name>
<dbReference type="SMART" id="SM00849">
    <property type="entry name" value="Lactamase_B"/>
    <property type="match status" value="1"/>
</dbReference>
<reference evidence="3" key="1">
    <citation type="submission" date="2022-06" db="EMBL/GenBank/DDBJ databases">
        <title>Genomic Encyclopedia of Archaeal and Bacterial Type Strains, Phase II (KMG-II): from individual species to whole genera.</title>
        <authorList>
            <person name="Goeker M."/>
        </authorList>
    </citation>
    <scope>NUCLEOTIDE SEQUENCE</scope>
    <source>
        <strain evidence="3">DSM 43935</strain>
    </source>
</reference>
<dbReference type="AlphaFoldDB" id="A0AAE3GIZ0"/>
<evidence type="ECO:0000259" key="2">
    <source>
        <dbReference type="SMART" id="SM00849"/>
    </source>
</evidence>
<dbReference type="EMBL" id="JAMTCK010000016">
    <property type="protein sequence ID" value="MCP2169030.1"/>
    <property type="molecule type" value="Genomic_DNA"/>
</dbReference>
<organism evidence="3 4">
    <name type="scientific">Goodfellowiella coeruleoviolacea</name>
    <dbReference type="NCBI Taxonomy" id="334858"/>
    <lineage>
        <taxon>Bacteria</taxon>
        <taxon>Bacillati</taxon>
        <taxon>Actinomycetota</taxon>
        <taxon>Actinomycetes</taxon>
        <taxon>Pseudonocardiales</taxon>
        <taxon>Pseudonocardiaceae</taxon>
        <taxon>Goodfellowiella</taxon>
    </lineage>
</organism>
<evidence type="ECO:0000313" key="3">
    <source>
        <dbReference type="EMBL" id="MCP2169030.1"/>
    </source>
</evidence>
<feature type="compositionally biased region" description="Low complexity" evidence="1">
    <location>
        <begin position="7"/>
        <end position="34"/>
    </location>
</feature>
<comment type="caution">
    <text evidence="3">The sequence shown here is derived from an EMBL/GenBank/DDBJ whole genome shotgun (WGS) entry which is preliminary data.</text>
</comment>
<keyword evidence="4" id="KW-1185">Reference proteome</keyword>
<gene>
    <name evidence="3" type="ORF">LX83_005910</name>
</gene>
<dbReference type="RefSeq" id="WP_253777389.1">
    <property type="nucleotide sequence ID" value="NZ_JAMTCK010000016.1"/>
</dbReference>
<dbReference type="InterPro" id="IPR001279">
    <property type="entry name" value="Metallo-B-lactamas"/>
</dbReference>
<sequence>MNESAESTGTTPRTKTPTASPAAAAAATTPPGRAEQVGDHSWAYVQQPGTWFINNAGFVAGDSPGDGGAVLIDTCATNRRTRALLDTATGLVGPLRAAVSTHHHGDHTYGNHLLPAGLPIWASAPAVAEAQATGIQHYQGVFQQPDWGDQQLRLATDVVEPAGSTVGRVLARAFGATAHTRGDVVGWVPDDGVLYTGDLVFAGVIPLALSGSVRGWLEALEWLRGFAAAVVVPGHGPVSHTPNTAIDAMAGYLGLVLRVAEDALARGRSAVDAAADLASGPYADWGDRDERNLINLTVAMAELRGEPVDVAALLAAALANNGGPLPCLA</sequence>
<feature type="region of interest" description="Disordered" evidence="1">
    <location>
        <begin position="1"/>
        <end position="37"/>
    </location>
</feature>
<dbReference type="InterPro" id="IPR050855">
    <property type="entry name" value="NDM-1-like"/>
</dbReference>
<proteinExistence type="predicted"/>
<accession>A0AAE3GIZ0</accession>
<evidence type="ECO:0000313" key="4">
    <source>
        <dbReference type="Proteomes" id="UP001206128"/>
    </source>
</evidence>
<dbReference type="InterPro" id="IPR036866">
    <property type="entry name" value="RibonucZ/Hydroxyglut_hydro"/>
</dbReference>
<dbReference type="Pfam" id="PF00753">
    <property type="entry name" value="Lactamase_B"/>
    <property type="match status" value="1"/>
</dbReference>
<dbReference type="Gene3D" id="3.60.15.10">
    <property type="entry name" value="Ribonuclease Z/Hydroxyacylglutathione hydrolase-like"/>
    <property type="match status" value="1"/>
</dbReference>
<dbReference type="CDD" id="cd16282">
    <property type="entry name" value="metallo-hydrolase-like_MBL-fold"/>
    <property type="match status" value="1"/>
</dbReference>